<dbReference type="InterPro" id="IPR011641">
    <property type="entry name" value="Tyr-kin_ephrin_A/B_rcpt-like"/>
</dbReference>
<feature type="disulfide bond" evidence="1">
    <location>
        <begin position="106"/>
        <end position="123"/>
    </location>
</feature>
<reference evidence="4" key="1">
    <citation type="journal article" date="2023" name="Insect Mol. Biol.">
        <title>Genome sequencing provides insights into the evolution of gene families encoding plant cell wall-degrading enzymes in longhorned beetles.</title>
        <authorList>
            <person name="Shin N.R."/>
            <person name="Okamura Y."/>
            <person name="Kirsch R."/>
            <person name="Pauchet Y."/>
        </authorList>
    </citation>
    <scope>NUCLEOTIDE SEQUENCE</scope>
    <source>
        <strain evidence="4">AMC_N1</strain>
    </source>
</reference>
<name>A0AAV8Z1G5_9CUCU</name>
<feature type="transmembrane region" description="Helical" evidence="2">
    <location>
        <begin position="177"/>
        <end position="203"/>
    </location>
</feature>
<protein>
    <recommendedName>
        <fullName evidence="3">EGF-like domain-containing protein</fullName>
    </recommendedName>
</protein>
<keyword evidence="2" id="KW-0812">Transmembrane</keyword>
<dbReference type="Pfam" id="PF07699">
    <property type="entry name" value="Ephrin_rec_like"/>
    <property type="match status" value="1"/>
</dbReference>
<comment type="caution">
    <text evidence="4">The sequence shown here is derived from an EMBL/GenBank/DDBJ whole genome shotgun (WGS) entry which is preliminary data.</text>
</comment>
<accession>A0AAV8Z1G5</accession>
<dbReference type="EMBL" id="JAPWTK010000024">
    <property type="protein sequence ID" value="KAJ8957160.1"/>
    <property type="molecule type" value="Genomic_DNA"/>
</dbReference>
<organism evidence="4 5">
    <name type="scientific">Aromia moschata</name>
    <dbReference type="NCBI Taxonomy" id="1265417"/>
    <lineage>
        <taxon>Eukaryota</taxon>
        <taxon>Metazoa</taxon>
        <taxon>Ecdysozoa</taxon>
        <taxon>Arthropoda</taxon>
        <taxon>Hexapoda</taxon>
        <taxon>Insecta</taxon>
        <taxon>Pterygota</taxon>
        <taxon>Neoptera</taxon>
        <taxon>Endopterygota</taxon>
        <taxon>Coleoptera</taxon>
        <taxon>Polyphaga</taxon>
        <taxon>Cucujiformia</taxon>
        <taxon>Chrysomeloidea</taxon>
        <taxon>Cerambycidae</taxon>
        <taxon>Cerambycinae</taxon>
        <taxon>Callichromatini</taxon>
        <taxon>Aromia</taxon>
    </lineage>
</organism>
<dbReference type="SMART" id="SM00181">
    <property type="entry name" value="EGF"/>
    <property type="match status" value="2"/>
</dbReference>
<dbReference type="PROSITE" id="PS00022">
    <property type="entry name" value="EGF_1"/>
    <property type="match status" value="1"/>
</dbReference>
<keyword evidence="5" id="KW-1185">Reference proteome</keyword>
<evidence type="ECO:0000256" key="2">
    <source>
        <dbReference type="SAM" id="Phobius"/>
    </source>
</evidence>
<feature type="domain" description="EGF-like" evidence="3">
    <location>
        <begin position="98"/>
        <end position="135"/>
    </location>
</feature>
<keyword evidence="2" id="KW-1133">Transmembrane helix</keyword>
<proteinExistence type="predicted"/>
<dbReference type="Proteomes" id="UP001162162">
    <property type="component" value="Unassembled WGS sequence"/>
</dbReference>
<evidence type="ECO:0000313" key="4">
    <source>
        <dbReference type="EMBL" id="KAJ8957160.1"/>
    </source>
</evidence>
<dbReference type="InterPro" id="IPR000742">
    <property type="entry name" value="EGF"/>
</dbReference>
<dbReference type="PROSITE" id="PS50026">
    <property type="entry name" value="EGF_3"/>
    <property type="match status" value="2"/>
</dbReference>
<sequence length="322" mass="35673">MRTLLSGTYRSQELNLLVKPVHLDELLKNQDQLQSKNVLSPVCTPSTYLNGTLNSCLPCNKGYFQPESQQTSCIVCPPNTSTKTIAATSKSECINPCEIDGPEMQCDINAYCLHITGTSDFKCECKPGFNGTGNECTDVCDGYCDNEGTCVKDIRGLPSCRCIGSFTGKHCTEKSEFAYIAGGIAASVILIIFIVLLIWMICARANRRKEPKKLLTPATDQNGSQVNFYYGAPTPYAESIAPSHHSTYAHYYDDEEDGWEMPNFYNETYMKESLHNGVNGKMNSLARSNASIYGTKDDLYDRLKRHAYPGKKDKSDSDSEGQ</sequence>
<dbReference type="AlphaFoldDB" id="A0AAV8Z1G5"/>
<feature type="disulfide bond" evidence="1">
    <location>
        <begin position="140"/>
        <end position="150"/>
    </location>
</feature>
<keyword evidence="2" id="KW-0472">Membrane</keyword>
<keyword evidence="1" id="KW-0245">EGF-like domain</keyword>
<evidence type="ECO:0000256" key="1">
    <source>
        <dbReference type="PROSITE-ProRule" id="PRU00076"/>
    </source>
</evidence>
<evidence type="ECO:0000313" key="5">
    <source>
        <dbReference type="Proteomes" id="UP001162162"/>
    </source>
</evidence>
<dbReference type="SUPFAM" id="SSF57196">
    <property type="entry name" value="EGF/Laminin"/>
    <property type="match status" value="1"/>
</dbReference>
<keyword evidence="1" id="KW-1015">Disulfide bond</keyword>
<evidence type="ECO:0000259" key="3">
    <source>
        <dbReference type="PROSITE" id="PS50026"/>
    </source>
</evidence>
<dbReference type="SMART" id="SM01411">
    <property type="entry name" value="Ephrin_rec_like"/>
    <property type="match status" value="1"/>
</dbReference>
<feature type="domain" description="EGF-like" evidence="3">
    <location>
        <begin position="137"/>
        <end position="172"/>
    </location>
</feature>
<dbReference type="Gene3D" id="2.10.25.10">
    <property type="entry name" value="Laminin"/>
    <property type="match status" value="2"/>
</dbReference>
<gene>
    <name evidence="4" type="ORF">NQ318_007720</name>
</gene>
<feature type="disulfide bond" evidence="1">
    <location>
        <begin position="162"/>
        <end position="171"/>
    </location>
</feature>
<comment type="caution">
    <text evidence="1">Lacks conserved residue(s) required for the propagation of feature annotation.</text>
</comment>
<dbReference type="Gene3D" id="2.10.50.10">
    <property type="entry name" value="Tumor Necrosis Factor Receptor, subunit A, domain 2"/>
    <property type="match status" value="1"/>
</dbReference>